<evidence type="ECO:0000259" key="1">
    <source>
        <dbReference type="Pfam" id="PF04230"/>
    </source>
</evidence>
<feature type="domain" description="Polysaccharide pyruvyl transferase" evidence="1">
    <location>
        <begin position="41"/>
        <end position="173"/>
    </location>
</feature>
<protein>
    <recommendedName>
        <fullName evidence="1">Polysaccharide pyruvyl transferase domain-containing protein</fullName>
    </recommendedName>
</protein>
<dbReference type="Pfam" id="PF04230">
    <property type="entry name" value="PS_pyruv_trans"/>
    <property type="match status" value="1"/>
</dbReference>
<sequence>MKSHFGDLISPWLVEKMTDMPTVFADRDSAHYVTVGSIVGRASNKSVIWGTGSFGTETKKRLAPDAKYHAVRGPLTRQILANSGISAPQIYGDPALLMPLYYHPEVPITHEIGVVVRWSEKEWKSVKVDPRIKIINLKTPNVEETVNDFLSCRRIISSSLHGLIIADAYGIPNAWRQSETGKGGIFKYFDYFASVNKYRAPHQYSIGDEGLGLDHLLKSFAFNSQPIEFNYHKLLASSPFLQRKTRHGANHR</sequence>
<gene>
    <name evidence="2" type="ORF">CIK79_03830</name>
</gene>
<proteinExistence type="predicted"/>
<evidence type="ECO:0000313" key="2">
    <source>
        <dbReference type="EMBL" id="PCC17494.1"/>
    </source>
</evidence>
<dbReference type="EMBL" id="NRGX01000001">
    <property type="protein sequence ID" value="PCC17494.1"/>
    <property type="molecule type" value="Genomic_DNA"/>
</dbReference>
<dbReference type="AlphaFoldDB" id="A0A2A3WZZ6"/>
<comment type="caution">
    <text evidence="2">The sequence shown here is derived from an EMBL/GenBank/DDBJ whole genome shotgun (WGS) entry which is preliminary data.</text>
</comment>
<reference evidence="2 3" key="1">
    <citation type="journal article" date="2017" name="Elife">
        <title>Extensive horizontal gene transfer in cheese-associated bacteria.</title>
        <authorList>
            <person name="Bonham K.S."/>
            <person name="Wolfe B.E."/>
            <person name="Dutton R.J."/>
        </authorList>
    </citation>
    <scope>NUCLEOTIDE SEQUENCE [LARGE SCALE GENOMIC DNA]</scope>
    <source>
        <strain evidence="2 3">JB5</strain>
    </source>
</reference>
<accession>A0A2A3WZZ6</accession>
<evidence type="ECO:0000313" key="3">
    <source>
        <dbReference type="Proteomes" id="UP000218377"/>
    </source>
</evidence>
<name>A0A2A3WZZ6_BREAU</name>
<dbReference type="Proteomes" id="UP000218377">
    <property type="component" value="Unassembled WGS sequence"/>
</dbReference>
<organism evidence="2 3">
    <name type="scientific">Brevibacterium aurantiacum</name>
    <dbReference type="NCBI Taxonomy" id="273384"/>
    <lineage>
        <taxon>Bacteria</taxon>
        <taxon>Bacillati</taxon>
        <taxon>Actinomycetota</taxon>
        <taxon>Actinomycetes</taxon>
        <taxon>Micrococcales</taxon>
        <taxon>Brevibacteriaceae</taxon>
        <taxon>Brevibacterium</taxon>
    </lineage>
</organism>
<dbReference type="InterPro" id="IPR007345">
    <property type="entry name" value="Polysacch_pyruvyl_Trfase"/>
</dbReference>